<proteinExistence type="predicted"/>
<comment type="caution">
    <text evidence="1">The sequence shown here is derived from an EMBL/GenBank/DDBJ whole genome shotgun (WGS) entry which is preliminary data.</text>
</comment>
<evidence type="ECO:0000313" key="1">
    <source>
        <dbReference type="EMBL" id="PRY88572.1"/>
    </source>
</evidence>
<name>A0A2T0WPF8_9BACT</name>
<keyword evidence="2" id="KW-1185">Reference proteome</keyword>
<dbReference type="AlphaFoldDB" id="A0A2T0WPF8"/>
<accession>A0A2T0WPF8</accession>
<sequence length="37" mass="4109">MRDKKVGGLWNAGVLIHELRFMRGKSERSLIGLGIGI</sequence>
<dbReference type="EMBL" id="PVTR01000004">
    <property type="protein sequence ID" value="PRY88572.1"/>
    <property type="molecule type" value="Genomic_DNA"/>
</dbReference>
<gene>
    <name evidence="1" type="ORF">CLW00_104223</name>
</gene>
<organism evidence="1 2">
    <name type="scientific">Mongoliibacter ruber</name>
    <dbReference type="NCBI Taxonomy" id="1750599"/>
    <lineage>
        <taxon>Bacteria</taxon>
        <taxon>Pseudomonadati</taxon>
        <taxon>Bacteroidota</taxon>
        <taxon>Cytophagia</taxon>
        <taxon>Cytophagales</taxon>
        <taxon>Cyclobacteriaceae</taxon>
        <taxon>Mongoliibacter</taxon>
    </lineage>
</organism>
<reference evidence="1 2" key="1">
    <citation type="submission" date="2018-03" db="EMBL/GenBank/DDBJ databases">
        <title>Genomic Encyclopedia of Archaeal and Bacterial Type Strains, Phase II (KMG-II): from individual species to whole genera.</title>
        <authorList>
            <person name="Goeker M."/>
        </authorList>
    </citation>
    <scope>NUCLEOTIDE SEQUENCE [LARGE SCALE GENOMIC DNA]</scope>
    <source>
        <strain evidence="1 2">DSM 27929</strain>
    </source>
</reference>
<dbReference type="Proteomes" id="UP000238157">
    <property type="component" value="Unassembled WGS sequence"/>
</dbReference>
<evidence type="ECO:0000313" key="2">
    <source>
        <dbReference type="Proteomes" id="UP000238157"/>
    </source>
</evidence>
<protein>
    <submittedName>
        <fullName evidence="1">Uncharacterized protein</fullName>
    </submittedName>
</protein>